<evidence type="ECO:0000256" key="3">
    <source>
        <dbReference type="ARBA" id="ARBA00022741"/>
    </source>
</evidence>
<dbReference type="InterPro" id="IPR027417">
    <property type="entry name" value="P-loop_NTPase"/>
</dbReference>
<dbReference type="InterPro" id="IPR050107">
    <property type="entry name" value="ABC_carbohydrate_import_ATPase"/>
</dbReference>
<dbReference type="InterPro" id="IPR003439">
    <property type="entry name" value="ABC_transporter-like_ATP-bd"/>
</dbReference>
<keyword evidence="4 6" id="KW-0067">ATP-binding</keyword>
<sequence>MTDPKTEGPLLQMRGVTKSFRGARALDDATMTVGRSQIRALIGQNGAGKSTLIKILTGVYRRDGGEVLLDGRPVDFRSTAEAQAGGVVTIYQEVNLVPKLSVAENIFLGRFPKRRGLVDWATMRAGARDALAKLSLDIDVTRPLGSYRVATQQMTAIARAVSLEARLLVLDEPTSSLAEREVETLFGVMRSLRDSGVSMVFVSHRMDELYEICEDVTVLRDGRTVAEEPLASLNQYELVSKMLGRAAEQVASGARAAARPRQQAEPVLAVSGAASAPRLKDASLAVYAGQVQGVAGLLGSGRSELLRSIFGADPLDGGTVVVSSDAAPIRTPREAIAARLAFLSEDRRAEGIVPHLSVRDNLTLALLPKLTRRGIVDRKRQKQIVTDYIARLGIKAQADQPIVELSGGNQQKVLLARWLATEPAVLLLDEPTRGIDVSAKAEILTLVDKLAADGMGVLLVSSELEEVVSACDDVTVLRDGVSVARVDVERLSEESLMAVMASGEAVPSADSAPNKDKSDD</sequence>
<dbReference type="EMBL" id="JAENHO010000012">
    <property type="protein sequence ID" value="MBL7260066.1"/>
    <property type="molecule type" value="Genomic_DNA"/>
</dbReference>
<gene>
    <name evidence="6" type="ORF">JKJ07_37665</name>
</gene>
<dbReference type="InterPro" id="IPR003593">
    <property type="entry name" value="AAA+_ATPase"/>
</dbReference>
<reference evidence="6 7" key="1">
    <citation type="submission" date="2021-01" db="EMBL/GenBank/DDBJ databases">
        <title>Actinoplanes sp. nov. LDG1-01 isolated from lichen.</title>
        <authorList>
            <person name="Saeng-In P."/>
            <person name="Phongsopitanun W."/>
            <person name="Kanchanasin P."/>
            <person name="Yuki M."/>
            <person name="Kudo T."/>
            <person name="Ohkuma M."/>
            <person name="Tanasupawat S."/>
        </authorList>
    </citation>
    <scope>NUCLEOTIDE SEQUENCE [LARGE SCALE GENOMIC DNA]</scope>
    <source>
        <strain evidence="6 7">LDG1-01</strain>
    </source>
</reference>
<dbReference type="CDD" id="cd03215">
    <property type="entry name" value="ABC_Carb_Monos_II"/>
    <property type="match status" value="1"/>
</dbReference>
<dbReference type="RefSeq" id="WP_202996741.1">
    <property type="nucleotide sequence ID" value="NZ_JAENHO010000012.1"/>
</dbReference>
<dbReference type="SMART" id="SM00382">
    <property type="entry name" value="AAA"/>
    <property type="match status" value="2"/>
</dbReference>
<dbReference type="Pfam" id="PF00005">
    <property type="entry name" value="ABC_tran"/>
    <property type="match status" value="2"/>
</dbReference>
<dbReference type="CDD" id="cd03216">
    <property type="entry name" value="ABC_Carb_Monos_I"/>
    <property type="match status" value="1"/>
</dbReference>
<proteinExistence type="predicted"/>
<dbReference type="PROSITE" id="PS00211">
    <property type="entry name" value="ABC_TRANSPORTER_1"/>
    <property type="match status" value="1"/>
</dbReference>
<dbReference type="SUPFAM" id="SSF52540">
    <property type="entry name" value="P-loop containing nucleoside triphosphate hydrolases"/>
    <property type="match status" value="2"/>
</dbReference>
<protein>
    <submittedName>
        <fullName evidence="6">Sugar ABC transporter ATP-binding protein</fullName>
    </submittedName>
</protein>
<evidence type="ECO:0000256" key="4">
    <source>
        <dbReference type="ARBA" id="ARBA00022840"/>
    </source>
</evidence>
<organism evidence="6 7">
    <name type="scientific">Paractinoplanes lichenicola</name>
    <dbReference type="NCBI Taxonomy" id="2802976"/>
    <lineage>
        <taxon>Bacteria</taxon>
        <taxon>Bacillati</taxon>
        <taxon>Actinomycetota</taxon>
        <taxon>Actinomycetes</taxon>
        <taxon>Micromonosporales</taxon>
        <taxon>Micromonosporaceae</taxon>
        <taxon>Paractinoplanes</taxon>
    </lineage>
</organism>
<dbReference type="PANTHER" id="PTHR43790:SF9">
    <property type="entry name" value="GALACTOFURANOSE TRANSPORTER ATP-BINDING PROTEIN YTFR"/>
    <property type="match status" value="1"/>
</dbReference>
<keyword evidence="1" id="KW-0813">Transport</keyword>
<evidence type="ECO:0000256" key="2">
    <source>
        <dbReference type="ARBA" id="ARBA00022737"/>
    </source>
</evidence>
<evidence type="ECO:0000259" key="5">
    <source>
        <dbReference type="PROSITE" id="PS50893"/>
    </source>
</evidence>
<name>A0ABS1VZZ9_9ACTN</name>
<feature type="domain" description="ABC transporter" evidence="5">
    <location>
        <begin position="262"/>
        <end position="504"/>
    </location>
</feature>
<evidence type="ECO:0000256" key="1">
    <source>
        <dbReference type="ARBA" id="ARBA00022448"/>
    </source>
</evidence>
<dbReference type="InterPro" id="IPR017871">
    <property type="entry name" value="ABC_transporter-like_CS"/>
</dbReference>
<keyword evidence="7" id="KW-1185">Reference proteome</keyword>
<dbReference type="Gene3D" id="3.40.50.300">
    <property type="entry name" value="P-loop containing nucleotide triphosphate hydrolases"/>
    <property type="match status" value="2"/>
</dbReference>
<keyword evidence="3" id="KW-0547">Nucleotide-binding</keyword>
<feature type="domain" description="ABC transporter" evidence="5">
    <location>
        <begin position="11"/>
        <end position="246"/>
    </location>
</feature>
<dbReference type="PROSITE" id="PS50893">
    <property type="entry name" value="ABC_TRANSPORTER_2"/>
    <property type="match status" value="2"/>
</dbReference>
<evidence type="ECO:0000313" key="7">
    <source>
        <dbReference type="Proteomes" id="UP000598996"/>
    </source>
</evidence>
<keyword evidence="2" id="KW-0677">Repeat</keyword>
<accession>A0ABS1VZZ9</accession>
<dbReference type="GO" id="GO:0005524">
    <property type="term" value="F:ATP binding"/>
    <property type="evidence" value="ECO:0007669"/>
    <property type="project" value="UniProtKB-KW"/>
</dbReference>
<dbReference type="Proteomes" id="UP000598996">
    <property type="component" value="Unassembled WGS sequence"/>
</dbReference>
<dbReference type="PANTHER" id="PTHR43790">
    <property type="entry name" value="CARBOHYDRATE TRANSPORT ATP-BINDING PROTEIN MG119-RELATED"/>
    <property type="match status" value="1"/>
</dbReference>
<comment type="caution">
    <text evidence="6">The sequence shown here is derived from an EMBL/GenBank/DDBJ whole genome shotgun (WGS) entry which is preliminary data.</text>
</comment>
<evidence type="ECO:0000313" key="6">
    <source>
        <dbReference type="EMBL" id="MBL7260066.1"/>
    </source>
</evidence>